<dbReference type="SMART" id="SM00180">
    <property type="entry name" value="EGF_Lam"/>
    <property type="match status" value="1"/>
</dbReference>
<dbReference type="AlphaFoldDB" id="A0A4Y2RUX8"/>
<dbReference type="CDD" id="cd00055">
    <property type="entry name" value="EGF_Lam"/>
    <property type="match status" value="1"/>
</dbReference>
<feature type="disulfide bond" evidence="5">
    <location>
        <begin position="42"/>
        <end position="51"/>
    </location>
</feature>
<comment type="caution">
    <text evidence="9">The sequence shown here is derived from an EMBL/GenBank/DDBJ whole genome shotgun (WGS) entry which is preliminary data.</text>
</comment>
<evidence type="ECO:0000256" key="5">
    <source>
        <dbReference type="PROSITE-ProRule" id="PRU00076"/>
    </source>
</evidence>
<evidence type="ECO:0000256" key="4">
    <source>
        <dbReference type="ARBA" id="ARBA00023157"/>
    </source>
</evidence>
<keyword evidence="10" id="KW-1185">Reference proteome</keyword>
<keyword evidence="7" id="KW-0472">Membrane</keyword>
<dbReference type="PROSITE" id="PS50026">
    <property type="entry name" value="EGF_3"/>
    <property type="match status" value="1"/>
</dbReference>
<keyword evidence="4 5" id="KW-1015">Disulfide bond</keyword>
<evidence type="ECO:0000259" key="8">
    <source>
        <dbReference type="PROSITE" id="PS50026"/>
    </source>
</evidence>
<evidence type="ECO:0000256" key="3">
    <source>
        <dbReference type="ARBA" id="ARBA00022737"/>
    </source>
</evidence>
<proteinExistence type="predicted"/>
<dbReference type="InterPro" id="IPR000742">
    <property type="entry name" value="EGF"/>
</dbReference>
<dbReference type="EMBL" id="BGPR01018575">
    <property type="protein sequence ID" value="GBN79521.1"/>
    <property type="molecule type" value="Genomic_DNA"/>
</dbReference>
<dbReference type="Gene3D" id="2.170.300.10">
    <property type="entry name" value="Tie2 ligand-binding domain superfamily"/>
    <property type="match status" value="1"/>
</dbReference>
<feature type="region of interest" description="Disordered" evidence="6">
    <location>
        <begin position="200"/>
        <end position="221"/>
    </location>
</feature>
<reference evidence="9 10" key="1">
    <citation type="journal article" date="2019" name="Sci. Rep.">
        <title>Orb-weaving spider Araneus ventricosus genome elucidates the spidroin gene catalogue.</title>
        <authorList>
            <person name="Kono N."/>
            <person name="Nakamura H."/>
            <person name="Ohtoshi R."/>
            <person name="Moran D.A.P."/>
            <person name="Shinohara A."/>
            <person name="Yoshida Y."/>
            <person name="Fujiwara M."/>
            <person name="Mori M."/>
            <person name="Tomita M."/>
            <person name="Arakawa K."/>
        </authorList>
    </citation>
    <scope>NUCLEOTIDE SEQUENCE [LARGE SCALE GENOMIC DNA]</scope>
</reference>
<keyword evidence="7" id="KW-0812">Transmembrane</keyword>
<keyword evidence="7" id="KW-1133">Transmembrane helix</keyword>
<dbReference type="PANTHER" id="PTHR24035:SF109">
    <property type="entry name" value="PROTEIN DRAPER"/>
    <property type="match status" value="1"/>
</dbReference>
<protein>
    <recommendedName>
        <fullName evidence="8">EGF-like domain-containing protein</fullName>
    </recommendedName>
</protein>
<dbReference type="PROSITE" id="PS00022">
    <property type="entry name" value="EGF_1"/>
    <property type="match status" value="1"/>
</dbReference>
<evidence type="ECO:0000256" key="1">
    <source>
        <dbReference type="ARBA" id="ARBA00022536"/>
    </source>
</evidence>
<evidence type="ECO:0000313" key="9">
    <source>
        <dbReference type="EMBL" id="GBN79521.1"/>
    </source>
</evidence>
<feature type="compositionally biased region" description="Basic and acidic residues" evidence="6">
    <location>
        <begin position="212"/>
        <end position="221"/>
    </location>
</feature>
<feature type="transmembrane region" description="Helical" evidence="7">
    <location>
        <begin position="146"/>
        <end position="168"/>
    </location>
</feature>
<keyword evidence="1 5" id="KW-0245">EGF-like domain</keyword>
<keyword evidence="3" id="KW-0677">Repeat</keyword>
<accession>A0A4Y2RUX8</accession>
<evidence type="ECO:0000313" key="10">
    <source>
        <dbReference type="Proteomes" id="UP000499080"/>
    </source>
</evidence>
<evidence type="ECO:0000256" key="6">
    <source>
        <dbReference type="SAM" id="MobiDB-lite"/>
    </source>
</evidence>
<sequence length="221" mass="24631">MEKIPNRCDQECPGGSWGKDCENKCECSNNGYCSPFSGVCNCDPGFTGKYCELECMPGFFGKNCKNECQCNTGCLCHPVTGKCSCEFIQEKLNCSNEFKSELCNNQNCSCGTVSHNMTVEECPCNLKNETIKPELIFQAKRLLPSFLFIVIITTSLIAILSLTLPFVLQQRKKKLNANNQMNSALIFFLLEPPSTDYGPRCPSGKISASETKSSRFETRFH</sequence>
<evidence type="ECO:0000256" key="2">
    <source>
        <dbReference type="ARBA" id="ARBA00022729"/>
    </source>
</evidence>
<gene>
    <name evidence="9" type="ORF">AVEN_122750_1</name>
</gene>
<dbReference type="InterPro" id="IPR052108">
    <property type="entry name" value="MEGF/SIB"/>
</dbReference>
<feature type="domain" description="EGF-like" evidence="8">
    <location>
        <begin position="22"/>
        <end position="52"/>
    </location>
</feature>
<dbReference type="PANTHER" id="PTHR24035">
    <property type="entry name" value="MULTIPLE EPIDERMAL GROWTH FACTOR-LIKE DOMAINS PROTEIN"/>
    <property type="match status" value="1"/>
</dbReference>
<evidence type="ECO:0000256" key="7">
    <source>
        <dbReference type="SAM" id="Phobius"/>
    </source>
</evidence>
<dbReference type="InterPro" id="IPR002049">
    <property type="entry name" value="LE_dom"/>
</dbReference>
<dbReference type="OrthoDB" id="18487at2759"/>
<name>A0A4Y2RUX8_ARAVE</name>
<dbReference type="Proteomes" id="UP000499080">
    <property type="component" value="Unassembled WGS sequence"/>
</dbReference>
<keyword evidence="2" id="KW-0732">Signal</keyword>
<organism evidence="9 10">
    <name type="scientific">Araneus ventricosus</name>
    <name type="common">Orbweaver spider</name>
    <name type="synonym">Epeira ventricosa</name>
    <dbReference type="NCBI Taxonomy" id="182803"/>
    <lineage>
        <taxon>Eukaryota</taxon>
        <taxon>Metazoa</taxon>
        <taxon>Ecdysozoa</taxon>
        <taxon>Arthropoda</taxon>
        <taxon>Chelicerata</taxon>
        <taxon>Arachnida</taxon>
        <taxon>Araneae</taxon>
        <taxon>Araneomorphae</taxon>
        <taxon>Entelegynae</taxon>
        <taxon>Araneoidea</taxon>
        <taxon>Araneidae</taxon>
        <taxon>Araneus</taxon>
    </lineage>
</organism>
<dbReference type="FunFam" id="2.170.300.10:FF:000041">
    <property type="entry name" value="Tyrosine protein kinase receptor tie-1, putative"/>
    <property type="match status" value="1"/>
</dbReference>
<comment type="caution">
    <text evidence="5">Lacks conserved residue(s) required for the propagation of feature annotation.</text>
</comment>
<dbReference type="Pfam" id="PF00053">
    <property type="entry name" value="EGF_laminin"/>
    <property type="match status" value="1"/>
</dbReference>